<evidence type="ECO:0000256" key="3">
    <source>
        <dbReference type="ARBA" id="ARBA00022989"/>
    </source>
</evidence>
<dbReference type="Proteomes" id="UP000662770">
    <property type="component" value="Chromosome"/>
</dbReference>
<keyword evidence="7" id="KW-0997">Cell inner membrane</keyword>
<protein>
    <recommendedName>
        <fullName evidence="7">Endolytic murein transglycosylase</fullName>
        <ecNumber evidence="7">4.2.2.29</ecNumber>
    </recommendedName>
    <alternativeName>
        <fullName evidence="7">Peptidoglycan lytic transglycosylase</fullName>
    </alternativeName>
    <alternativeName>
        <fullName evidence="7">Peptidoglycan polymerization terminase</fullName>
    </alternativeName>
</protein>
<dbReference type="EC" id="4.2.2.29" evidence="7"/>
<evidence type="ECO:0000256" key="4">
    <source>
        <dbReference type="ARBA" id="ARBA00023136"/>
    </source>
</evidence>
<name>A0ABX7QL50_9GAMM</name>
<evidence type="ECO:0000256" key="5">
    <source>
        <dbReference type="ARBA" id="ARBA00023239"/>
    </source>
</evidence>
<organism evidence="8 9">
    <name type="scientific">Shewanella avicenniae</name>
    <dbReference type="NCBI Taxonomy" id="2814294"/>
    <lineage>
        <taxon>Bacteria</taxon>
        <taxon>Pseudomonadati</taxon>
        <taxon>Pseudomonadota</taxon>
        <taxon>Gammaproteobacteria</taxon>
        <taxon>Alteromonadales</taxon>
        <taxon>Shewanellaceae</taxon>
        <taxon>Shewanella</taxon>
    </lineage>
</organism>
<keyword evidence="5 7" id="KW-0456">Lyase</keyword>
<gene>
    <name evidence="7 8" type="primary">mltG</name>
    <name evidence="8" type="ORF">JYB87_10315</name>
</gene>
<dbReference type="Gene3D" id="3.30.160.60">
    <property type="entry name" value="Classic Zinc Finger"/>
    <property type="match status" value="2"/>
</dbReference>
<keyword evidence="2 7" id="KW-0812">Transmembrane</keyword>
<dbReference type="NCBIfam" id="TIGR00247">
    <property type="entry name" value="endolytic transglycosylase MltG"/>
    <property type="match status" value="1"/>
</dbReference>
<dbReference type="PANTHER" id="PTHR30518:SF2">
    <property type="entry name" value="ENDOLYTIC MUREIN TRANSGLYCOSYLASE"/>
    <property type="match status" value="1"/>
</dbReference>
<comment type="similarity">
    <text evidence="7">Belongs to the transglycosylase MltG family.</text>
</comment>
<feature type="site" description="Important for catalytic activity" evidence="7">
    <location>
        <position position="219"/>
    </location>
</feature>
<keyword evidence="4 7" id="KW-0472">Membrane</keyword>
<evidence type="ECO:0000313" key="9">
    <source>
        <dbReference type="Proteomes" id="UP000662770"/>
    </source>
</evidence>
<sequence>MNKWIVRLLAAVFSLAALVAVAGFWAYQQTVQLAQQPLVVAEAQELALQRGVSFRKLGKILAEDKLIAYNWRWKLLGKLHPELTQIRSGLYEITPSDTVTTLLQRIASGDEKRFVLTLIEGKTIQEWRQYLQKVPHLSVDNDVFNKVLAANGDSSELPEGKFFPDTYQYRASSSIETILSQSYGKMQQQLAEIWQNRDSNLPLESPYELLTLASIIEKETGQESERPLIAAVFINRLRKGMRLQTDPTVIYGMGDRFDGNIRRKDLREATPFNTYVIKGLPPTPIAAPGRESLLAAAHPADVNYLYFVSRNDGSHIFSSTLAEHNRAVDKYQRNR</sequence>
<reference evidence="8 9" key="1">
    <citation type="submission" date="2021-03" db="EMBL/GenBank/DDBJ databases">
        <title>Novel species identification of genus Shewanella.</title>
        <authorList>
            <person name="Liu G."/>
            <person name="Zhang Q."/>
        </authorList>
    </citation>
    <scope>NUCLEOTIDE SEQUENCE [LARGE SCALE GENOMIC DNA]</scope>
    <source>
        <strain evidence="8 9">FJAT-51800</strain>
    </source>
</reference>
<dbReference type="HAMAP" id="MF_02065">
    <property type="entry name" value="MltG"/>
    <property type="match status" value="1"/>
</dbReference>
<dbReference type="RefSeq" id="WP_207353421.1">
    <property type="nucleotide sequence ID" value="NZ_CP071503.1"/>
</dbReference>
<evidence type="ECO:0000256" key="1">
    <source>
        <dbReference type="ARBA" id="ARBA00022475"/>
    </source>
</evidence>
<evidence type="ECO:0000313" key="8">
    <source>
        <dbReference type="EMBL" id="QSX32176.1"/>
    </source>
</evidence>
<dbReference type="EMBL" id="CP071503">
    <property type="protein sequence ID" value="QSX32176.1"/>
    <property type="molecule type" value="Genomic_DNA"/>
</dbReference>
<evidence type="ECO:0000256" key="2">
    <source>
        <dbReference type="ARBA" id="ARBA00022692"/>
    </source>
</evidence>
<keyword evidence="3 7" id="KW-1133">Transmembrane helix</keyword>
<dbReference type="Pfam" id="PF02618">
    <property type="entry name" value="YceG"/>
    <property type="match status" value="1"/>
</dbReference>
<accession>A0ABX7QL50</accession>
<dbReference type="CDD" id="cd08010">
    <property type="entry name" value="MltG_like"/>
    <property type="match status" value="1"/>
</dbReference>
<dbReference type="PANTHER" id="PTHR30518">
    <property type="entry name" value="ENDOLYTIC MUREIN TRANSGLYCOSYLASE"/>
    <property type="match status" value="1"/>
</dbReference>
<keyword evidence="6 7" id="KW-0961">Cell wall biogenesis/degradation</keyword>
<evidence type="ECO:0000256" key="6">
    <source>
        <dbReference type="ARBA" id="ARBA00023316"/>
    </source>
</evidence>
<proteinExistence type="inferred from homology"/>
<comment type="catalytic activity">
    <reaction evidence="7">
        <text>a peptidoglycan chain = a peptidoglycan chain with N-acetyl-1,6-anhydromuramyl-[peptide] at the reducing end + a peptidoglycan chain with N-acetylglucosamine at the non-reducing end.</text>
        <dbReference type="EC" id="4.2.2.29"/>
    </reaction>
</comment>
<keyword evidence="9" id="KW-1185">Reference proteome</keyword>
<evidence type="ECO:0000256" key="7">
    <source>
        <dbReference type="HAMAP-Rule" id="MF_02065"/>
    </source>
</evidence>
<keyword evidence="1 7" id="KW-1003">Cell membrane</keyword>
<dbReference type="InterPro" id="IPR003770">
    <property type="entry name" value="MLTG-like"/>
</dbReference>
<comment type="function">
    <text evidence="7">Functions as a peptidoglycan terminase that cleaves nascent peptidoglycan strands endolytically to terminate their elongation.</text>
</comment>